<dbReference type="FunFam" id="3.30.470.20:FF:000026">
    <property type="entry name" value="Carbamoyl-phosphate synthase large chain"/>
    <property type="match status" value="1"/>
</dbReference>
<evidence type="ECO:0000256" key="11">
    <source>
        <dbReference type="ARBA" id="ARBA00013008"/>
    </source>
</evidence>
<comment type="catalytic activity">
    <reaction evidence="32">
        <text>hydrogencarbonate + NH4(+) + 2 ATP = carbamoyl phosphate + 2 ADP + phosphate + 2 H(+)</text>
        <dbReference type="Rhea" id="RHEA:18029"/>
        <dbReference type="ChEBI" id="CHEBI:15378"/>
        <dbReference type="ChEBI" id="CHEBI:17544"/>
        <dbReference type="ChEBI" id="CHEBI:28938"/>
        <dbReference type="ChEBI" id="CHEBI:30616"/>
        <dbReference type="ChEBI" id="CHEBI:43474"/>
        <dbReference type="ChEBI" id="CHEBI:58228"/>
        <dbReference type="ChEBI" id="CHEBI:456216"/>
        <dbReference type="EC" id="6.3.4.16"/>
    </reaction>
</comment>
<dbReference type="SMART" id="SM00851">
    <property type="entry name" value="MGS"/>
    <property type="match status" value="1"/>
</dbReference>
<dbReference type="InterPro" id="IPR006132">
    <property type="entry name" value="Asp/Orn_carbamoyltranf_P-bd"/>
</dbReference>
<dbReference type="GO" id="GO:0006526">
    <property type="term" value="P:L-arginine biosynthetic process"/>
    <property type="evidence" value="ECO:0007669"/>
    <property type="project" value="UniProtKB-KW"/>
</dbReference>
<keyword evidence="17" id="KW-0677">Repeat</keyword>
<dbReference type="FunFam" id="3.40.50.20:FF:000002">
    <property type="entry name" value="Carbamoyl-phosphate synthase large chain"/>
    <property type="match status" value="1"/>
</dbReference>
<dbReference type="Pfam" id="PF12890">
    <property type="entry name" value="DHOase"/>
    <property type="match status" value="1"/>
</dbReference>
<dbReference type="PROSITE" id="PS00867">
    <property type="entry name" value="CPSASE_2"/>
    <property type="match status" value="2"/>
</dbReference>
<comment type="pathway">
    <text evidence="3">Pyrimidine metabolism; UMP biosynthesis via de novo pathway; (S)-dihydroorotate from bicarbonate: step 1/3.</text>
</comment>
<comment type="catalytic activity">
    <reaction evidence="36">
        <text>L-glutamine + H2O = L-glutamate + NH4(+)</text>
        <dbReference type="Rhea" id="RHEA:15889"/>
        <dbReference type="ChEBI" id="CHEBI:15377"/>
        <dbReference type="ChEBI" id="CHEBI:28938"/>
        <dbReference type="ChEBI" id="CHEBI:29985"/>
        <dbReference type="ChEBI" id="CHEBI:58359"/>
        <dbReference type="EC" id="3.5.1.2"/>
    </reaction>
</comment>
<dbReference type="GO" id="GO:0006541">
    <property type="term" value="P:glutamine metabolic process"/>
    <property type="evidence" value="ECO:0007669"/>
    <property type="project" value="InterPro"/>
</dbReference>
<dbReference type="Gene3D" id="3.30.1490.20">
    <property type="entry name" value="ATP-grasp fold, A domain"/>
    <property type="match status" value="1"/>
</dbReference>
<comment type="catalytic activity">
    <reaction evidence="33">
        <text>(S)-dihydroorotate + H2O = N-carbamoyl-L-aspartate + H(+)</text>
        <dbReference type="Rhea" id="RHEA:24296"/>
        <dbReference type="ChEBI" id="CHEBI:15377"/>
        <dbReference type="ChEBI" id="CHEBI:15378"/>
        <dbReference type="ChEBI" id="CHEBI:30864"/>
        <dbReference type="ChEBI" id="CHEBI:32814"/>
        <dbReference type="EC" id="3.5.2.3"/>
    </reaction>
</comment>
<dbReference type="Gene3D" id="3.30.470.20">
    <property type="entry name" value="ATP-grasp fold, B domain"/>
    <property type="match status" value="2"/>
</dbReference>
<keyword evidence="25" id="KW-0464">Manganese</keyword>
<organism evidence="44 45">
    <name type="scientific">Panagrellus redivivus</name>
    <name type="common">Microworm</name>
    <dbReference type="NCBI Taxonomy" id="6233"/>
    <lineage>
        <taxon>Eukaryota</taxon>
        <taxon>Metazoa</taxon>
        <taxon>Ecdysozoa</taxon>
        <taxon>Nematoda</taxon>
        <taxon>Chromadorea</taxon>
        <taxon>Rhabditida</taxon>
        <taxon>Tylenchina</taxon>
        <taxon>Panagrolaimomorpha</taxon>
        <taxon>Panagrolaimoidea</taxon>
        <taxon>Panagrolaimidae</taxon>
        <taxon>Panagrellus</taxon>
    </lineage>
</organism>
<keyword evidence="12" id="KW-0055">Arginine biosynthesis</keyword>
<dbReference type="PRINTS" id="PR00099">
    <property type="entry name" value="CPSGATASE"/>
</dbReference>
<dbReference type="PROSITE" id="PS50975">
    <property type="entry name" value="ATP_GRASP"/>
    <property type="match status" value="2"/>
</dbReference>
<feature type="domain" description="ATP-grasp" evidence="42">
    <location>
        <begin position="1070"/>
        <end position="1261"/>
    </location>
</feature>
<dbReference type="CDD" id="cd01316">
    <property type="entry name" value="CAD_DHOase"/>
    <property type="match status" value="1"/>
</dbReference>
<dbReference type="SMART" id="SM01096">
    <property type="entry name" value="CPSase_L_D3"/>
    <property type="match status" value="1"/>
</dbReference>
<evidence type="ECO:0000313" key="44">
    <source>
        <dbReference type="Proteomes" id="UP000492821"/>
    </source>
</evidence>
<evidence type="ECO:0000256" key="32">
    <source>
        <dbReference type="ARBA" id="ARBA00047359"/>
    </source>
</evidence>
<keyword evidence="16" id="KW-0479">Metal-binding</keyword>
<dbReference type="Gene3D" id="3.20.20.140">
    <property type="entry name" value="Metal-dependent hydrolases"/>
    <property type="match status" value="1"/>
</dbReference>
<dbReference type="GO" id="GO:0005524">
    <property type="term" value="F:ATP binding"/>
    <property type="evidence" value="ECO:0007669"/>
    <property type="project" value="UniProtKB-UniRule"/>
</dbReference>
<keyword evidence="18 40" id="KW-0547">Nucleotide-binding</keyword>
<reference evidence="45" key="2">
    <citation type="submission" date="2020-10" db="UniProtKB">
        <authorList>
            <consortium name="WormBaseParasite"/>
        </authorList>
    </citation>
    <scope>IDENTIFICATION</scope>
</reference>
<evidence type="ECO:0000256" key="12">
    <source>
        <dbReference type="ARBA" id="ARBA00022571"/>
    </source>
</evidence>
<evidence type="ECO:0000256" key="38">
    <source>
        <dbReference type="ARBA" id="ARBA00069524"/>
    </source>
</evidence>
<dbReference type="HAMAP" id="MF_01209">
    <property type="entry name" value="CPSase_S_chain"/>
    <property type="match status" value="1"/>
</dbReference>
<dbReference type="PANTHER" id="PTHR11405:SF5">
    <property type="entry name" value="CAD PROTEIN"/>
    <property type="match status" value="1"/>
</dbReference>
<dbReference type="InterPro" id="IPR011761">
    <property type="entry name" value="ATP-grasp"/>
</dbReference>
<dbReference type="SUPFAM" id="SSF52440">
    <property type="entry name" value="PreATP-grasp domain"/>
    <property type="match status" value="2"/>
</dbReference>
<evidence type="ECO:0000256" key="18">
    <source>
        <dbReference type="ARBA" id="ARBA00022741"/>
    </source>
</evidence>
<dbReference type="Gene3D" id="1.10.1030.10">
    <property type="entry name" value="Carbamoyl-phosphate synthetase, large subunit oligomerisation domain"/>
    <property type="match status" value="1"/>
</dbReference>
<dbReference type="WBParaSite" id="Pan_g8458.t1">
    <property type="protein sequence ID" value="Pan_g8458.t1"/>
    <property type="gene ID" value="Pan_g8458"/>
</dbReference>
<dbReference type="EC" id="3.5.2.3" evidence="9"/>
<dbReference type="Pfam" id="PF00117">
    <property type="entry name" value="GATase"/>
    <property type="match status" value="1"/>
</dbReference>
<dbReference type="Gene3D" id="3.40.50.20">
    <property type="match status" value="2"/>
</dbReference>
<dbReference type="FunFam" id="3.20.20.140:FF:000036">
    <property type="entry name" value="Carbamoyl-phosphate synthase large chain"/>
    <property type="match status" value="1"/>
</dbReference>
<dbReference type="PROSITE" id="PS00483">
    <property type="entry name" value="DIHYDROOROTASE_2"/>
    <property type="match status" value="1"/>
</dbReference>
<dbReference type="InterPro" id="IPR011059">
    <property type="entry name" value="Metal-dep_hydrolase_composite"/>
</dbReference>
<evidence type="ECO:0000259" key="43">
    <source>
        <dbReference type="PROSITE" id="PS51855"/>
    </source>
</evidence>
<dbReference type="NCBIfam" id="NF003671">
    <property type="entry name" value="PRK05294.1"/>
    <property type="match status" value="1"/>
</dbReference>
<dbReference type="FunFam" id="3.30.1490.20:FF:000001">
    <property type="entry name" value="Carbamoyl-phosphate synthase large chain"/>
    <property type="match status" value="1"/>
</dbReference>
<dbReference type="PRINTS" id="PR00100">
    <property type="entry name" value="AOTCASE"/>
</dbReference>
<comment type="catalytic activity">
    <reaction evidence="35">
        <text>carbamoyl phosphate + L-aspartate = N-carbamoyl-L-aspartate + phosphate + H(+)</text>
        <dbReference type="Rhea" id="RHEA:20013"/>
        <dbReference type="ChEBI" id="CHEBI:15378"/>
        <dbReference type="ChEBI" id="CHEBI:29991"/>
        <dbReference type="ChEBI" id="CHEBI:32814"/>
        <dbReference type="ChEBI" id="CHEBI:43474"/>
        <dbReference type="ChEBI" id="CHEBI:58228"/>
        <dbReference type="EC" id="2.1.3.2"/>
    </reaction>
</comment>
<evidence type="ECO:0000256" key="41">
    <source>
        <dbReference type="SAM" id="MobiDB-lite"/>
    </source>
</evidence>
<dbReference type="NCBIfam" id="NF002032">
    <property type="entry name" value="PRK00856.1"/>
    <property type="match status" value="1"/>
</dbReference>
<name>A0A7E5A1Q8_PANRE</name>
<dbReference type="InterPro" id="IPR006274">
    <property type="entry name" value="CarbamoylP_synth_ssu"/>
</dbReference>
<dbReference type="FunFam" id="3.40.50.1370:FF:000002">
    <property type="entry name" value="Aspartate carbamoyltransferase 2"/>
    <property type="match status" value="1"/>
</dbReference>
<dbReference type="Proteomes" id="UP000492821">
    <property type="component" value="Unassembled WGS sequence"/>
</dbReference>
<dbReference type="SUPFAM" id="SSF48108">
    <property type="entry name" value="Carbamoyl phosphate synthetase, large subunit connection domain"/>
    <property type="match status" value="1"/>
</dbReference>
<dbReference type="Pfam" id="PF25596">
    <property type="entry name" value="CPSase_L_D1"/>
    <property type="match status" value="2"/>
</dbReference>
<dbReference type="PANTHER" id="PTHR11405">
    <property type="entry name" value="CARBAMOYLTRANSFERASE FAMILY MEMBER"/>
    <property type="match status" value="1"/>
</dbReference>
<comment type="catalytic activity">
    <reaction evidence="34">
        <text>hydrogencarbonate + L-glutamine + 2 ATP + H2O = carbamoyl phosphate + L-glutamate + 2 ADP + phosphate + 2 H(+)</text>
        <dbReference type="Rhea" id="RHEA:18633"/>
        <dbReference type="ChEBI" id="CHEBI:15377"/>
        <dbReference type="ChEBI" id="CHEBI:15378"/>
        <dbReference type="ChEBI" id="CHEBI:17544"/>
        <dbReference type="ChEBI" id="CHEBI:29985"/>
        <dbReference type="ChEBI" id="CHEBI:30616"/>
        <dbReference type="ChEBI" id="CHEBI:43474"/>
        <dbReference type="ChEBI" id="CHEBI:58228"/>
        <dbReference type="ChEBI" id="CHEBI:58359"/>
        <dbReference type="ChEBI" id="CHEBI:456216"/>
        <dbReference type="EC" id="6.3.5.5"/>
    </reaction>
</comment>
<dbReference type="GO" id="GO:0046872">
    <property type="term" value="F:metal ion binding"/>
    <property type="evidence" value="ECO:0007669"/>
    <property type="project" value="UniProtKB-KW"/>
</dbReference>
<dbReference type="InterPro" id="IPR005479">
    <property type="entry name" value="CPAse_ATP-bd"/>
</dbReference>
<evidence type="ECO:0000256" key="10">
    <source>
        <dbReference type="ARBA" id="ARBA00012918"/>
    </source>
</evidence>
<evidence type="ECO:0000256" key="3">
    <source>
        <dbReference type="ARBA" id="ARBA00004812"/>
    </source>
</evidence>
<dbReference type="Pfam" id="PF02787">
    <property type="entry name" value="CPSase_L_D3"/>
    <property type="match status" value="1"/>
</dbReference>
<dbReference type="InterPro" id="IPR005483">
    <property type="entry name" value="CPSase_dom"/>
</dbReference>
<dbReference type="GO" id="GO:0016597">
    <property type="term" value="F:amino acid binding"/>
    <property type="evidence" value="ECO:0007669"/>
    <property type="project" value="InterPro"/>
</dbReference>
<dbReference type="SUPFAM" id="SSF52021">
    <property type="entry name" value="Carbamoyl phosphate synthetase, small subunit N-terminal domain"/>
    <property type="match status" value="1"/>
</dbReference>
<dbReference type="InterPro" id="IPR036480">
    <property type="entry name" value="CarbP_synth_ssu_N_sf"/>
</dbReference>
<evidence type="ECO:0000256" key="36">
    <source>
        <dbReference type="ARBA" id="ARBA00049534"/>
    </source>
</evidence>
<dbReference type="InterPro" id="IPR035686">
    <property type="entry name" value="CPSase_GATase1"/>
</dbReference>
<evidence type="ECO:0000256" key="5">
    <source>
        <dbReference type="ARBA" id="ARBA00004880"/>
    </source>
</evidence>
<dbReference type="InterPro" id="IPR005480">
    <property type="entry name" value="CPSase_lsu_oligo"/>
</dbReference>
<comment type="similarity">
    <text evidence="27">In the 3rd section; belongs to the metallo-dependent hydrolases superfamily. DHOase family. CAD subfamily.</text>
</comment>
<evidence type="ECO:0000256" key="21">
    <source>
        <dbReference type="ARBA" id="ARBA00022840"/>
    </source>
</evidence>
<evidence type="ECO:0000256" key="17">
    <source>
        <dbReference type="ARBA" id="ARBA00022737"/>
    </source>
</evidence>
<evidence type="ECO:0000256" key="24">
    <source>
        <dbReference type="ARBA" id="ARBA00022975"/>
    </source>
</evidence>
<keyword evidence="44" id="KW-1185">Reference proteome</keyword>
<keyword evidence="19" id="KW-0378">Hydrolase</keyword>
<dbReference type="SUPFAM" id="SSF52335">
    <property type="entry name" value="Methylglyoxal synthase-like"/>
    <property type="match status" value="1"/>
</dbReference>
<feature type="region of interest" description="Disordered" evidence="41">
    <location>
        <begin position="1858"/>
        <end position="1881"/>
    </location>
</feature>
<dbReference type="GO" id="GO:0006207">
    <property type="term" value="P:'de novo' pyrimidine nucleobase biosynthetic process"/>
    <property type="evidence" value="ECO:0007669"/>
    <property type="project" value="InterPro"/>
</dbReference>
<dbReference type="InterPro" id="IPR032466">
    <property type="entry name" value="Metal_Hydrolase"/>
</dbReference>
<dbReference type="InterPro" id="IPR006130">
    <property type="entry name" value="Asp/Orn_carbamoylTrfase"/>
</dbReference>
<dbReference type="InterPro" id="IPR029062">
    <property type="entry name" value="Class_I_gatase-like"/>
</dbReference>
<evidence type="ECO:0000256" key="1">
    <source>
        <dbReference type="ARBA" id="ARBA00001936"/>
    </source>
</evidence>
<dbReference type="GO" id="GO:0004088">
    <property type="term" value="F:carbamoyl-phosphate synthase (glutamine-hydrolyzing) activity"/>
    <property type="evidence" value="ECO:0007669"/>
    <property type="project" value="UniProtKB-EC"/>
</dbReference>
<dbReference type="EC" id="6.3.4.16" evidence="31"/>
<dbReference type="NCBIfam" id="TIGR00670">
    <property type="entry name" value="asp_carb_tr"/>
    <property type="match status" value="1"/>
</dbReference>
<dbReference type="NCBIfam" id="TIGR01368">
    <property type="entry name" value="CPSaseIIsmall"/>
    <property type="match status" value="1"/>
</dbReference>
<comment type="cofactor">
    <cofactor evidence="1">
        <name>Mn(2+)</name>
        <dbReference type="ChEBI" id="CHEBI:29035"/>
    </cofactor>
</comment>
<keyword evidence="24" id="KW-0665">Pyrimidine biosynthesis</keyword>
<evidence type="ECO:0000256" key="28">
    <source>
        <dbReference type="ARBA" id="ARBA00043979"/>
    </source>
</evidence>
<evidence type="ECO:0000256" key="6">
    <source>
        <dbReference type="ARBA" id="ARBA00005077"/>
    </source>
</evidence>
<evidence type="ECO:0000256" key="15">
    <source>
        <dbReference type="ARBA" id="ARBA00022679"/>
    </source>
</evidence>
<dbReference type="SUPFAM" id="SSF53671">
    <property type="entry name" value="Aspartate/ornithine carbamoyltransferase"/>
    <property type="match status" value="1"/>
</dbReference>
<dbReference type="EC" id="3.5.1.2" evidence="10"/>
<dbReference type="SUPFAM" id="SSF51338">
    <property type="entry name" value="Composite domain of metallo-dependent hydrolases"/>
    <property type="match status" value="1"/>
</dbReference>
<dbReference type="InterPro" id="IPR036914">
    <property type="entry name" value="MGS-like_dom_sf"/>
</dbReference>
<dbReference type="InterPro" id="IPR024403">
    <property type="entry name" value="DHOase_cat"/>
</dbReference>
<dbReference type="InterPro" id="IPR058047">
    <property type="entry name" value="CPSase_preATP-grasp"/>
</dbReference>
<feature type="domain" description="MGS-like" evidence="43">
    <location>
        <begin position="1333"/>
        <end position="1505"/>
    </location>
</feature>
<dbReference type="FunFam" id="3.40.50.20:FF:000001">
    <property type="entry name" value="Carbamoyl-phosphate synthase large chain"/>
    <property type="match status" value="1"/>
</dbReference>
<keyword evidence="20" id="KW-0862">Zinc</keyword>
<dbReference type="UniPathway" id="UPA00070">
    <property type="reaction ID" value="UER00115"/>
</dbReference>
<comment type="pathway">
    <text evidence="4">Pyrimidine metabolism; UMP biosynthesis via de novo pathway; (S)-dihydroorotate from bicarbonate: step 2/3.</text>
</comment>
<evidence type="ECO:0000256" key="29">
    <source>
        <dbReference type="ARBA" id="ARBA00043984"/>
    </source>
</evidence>
<evidence type="ECO:0000256" key="8">
    <source>
        <dbReference type="ARBA" id="ARBA00012738"/>
    </source>
</evidence>
<dbReference type="Pfam" id="PF00185">
    <property type="entry name" value="OTCace"/>
    <property type="match status" value="1"/>
</dbReference>
<comment type="cofactor">
    <cofactor evidence="2">
        <name>Zn(2+)</name>
        <dbReference type="ChEBI" id="CHEBI:29105"/>
    </cofactor>
</comment>
<evidence type="ECO:0000256" key="20">
    <source>
        <dbReference type="ARBA" id="ARBA00022833"/>
    </source>
</evidence>
<dbReference type="InterPro" id="IPR002474">
    <property type="entry name" value="CarbamoylP_synth_ssu_N"/>
</dbReference>
<dbReference type="InterPro" id="IPR011607">
    <property type="entry name" value="MGS-like_dom"/>
</dbReference>
<dbReference type="EC" id="6.3.5.5" evidence="8"/>
<dbReference type="PROSITE" id="PS51273">
    <property type="entry name" value="GATASE_TYPE_1"/>
    <property type="match status" value="1"/>
</dbReference>
<evidence type="ECO:0000256" key="23">
    <source>
        <dbReference type="ARBA" id="ARBA00022962"/>
    </source>
</evidence>
<comment type="function">
    <text evidence="37">Small subunit of the glutamine-dependent carbamoyl phosphate synthetase (CPSase). CPSase catalyzes the formation of carbamoyl phosphate from the ammonia moiety of glutamine, carbonate, and phosphate donated by ATP, constituting the first step of the biosynthetic pathway leading to pyrimidine nucleotides. The large subunit (synthetase) binds the substrates ammonia (free or transferred from glutamine from the small subunit), hydrogencarbonate and ATP and carries out an ATP-coupled ligase reaction, activating hydrogencarbonate by forming carboxy phosphate which reacts with ammonia to form carbamoyl phosphate.</text>
</comment>
<dbReference type="SUPFAM" id="SSF52317">
    <property type="entry name" value="Class I glutamine amidotransferase-like"/>
    <property type="match status" value="1"/>
</dbReference>
<comment type="pathway">
    <text evidence="6">Amino-acid biosynthesis; L-arginine biosynthesis; carbamoyl phosphate from bicarbonate: step 1/1.</text>
</comment>
<evidence type="ECO:0000256" key="22">
    <source>
        <dbReference type="ARBA" id="ARBA00022842"/>
    </source>
</evidence>
<evidence type="ECO:0000259" key="42">
    <source>
        <dbReference type="PROSITE" id="PS50975"/>
    </source>
</evidence>
<dbReference type="HAMAP" id="MF_00001">
    <property type="entry name" value="Asp_carb_tr"/>
    <property type="match status" value="1"/>
</dbReference>
<dbReference type="Gene3D" id="3.40.50.880">
    <property type="match status" value="1"/>
</dbReference>
<dbReference type="InterPro" id="IPR013815">
    <property type="entry name" value="ATP_grasp_subdomain_1"/>
</dbReference>
<dbReference type="NCBIfam" id="NF009455">
    <property type="entry name" value="PRK12815.1"/>
    <property type="match status" value="1"/>
</dbReference>
<dbReference type="PRINTS" id="PR00098">
    <property type="entry name" value="CPSASE"/>
</dbReference>
<evidence type="ECO:0000256" key="9">
    <source>
        <dbReference type="ARBA" id="ARBA00012860"/>
    </source>
</evidence>
<dbReference type="SMART" id="SM01097">
    <property type="entry name" value="CPSase_sm_chain"/>
    <property type="match status" value="1"/>
</dbReference>
<evidence type="ECO:0000256" key="2">
    <source>
        <dbReference type="ARBA" id="ARBA00001947"/>
    </source>
</evidence>
<evidence type="ECO:0000256" key="30">
    <source>
        <dbReference type="ARBA" id="ARBA00043998"/>
    </source>
</evidence>
<keyword evidence="22" id="KW-0460">Magnesium</keyword>
<dbReference type="InterPro" id="IPR036901">
    <property type="entry name" value="Asp/Orn_carbamoylTrfase_sf"/>
</dbReference>
<sequence>MSSSASWEAMSGTLILSDGTTFPGRVYGAAKSVVGEVVFQTGMVGYVEALSDPSYHKQFLTLTFPLIGNYGVPNANIIDKNDDIPKYVESAKVWPSALIVDALCPEGEASHGDAIKSLSTWLSEQGVPILAGVDTRALTKHIREKGSMSAKLVIEADDPETIEFVDINTENLVQQVSRTDPKTYGKGPLKVLAVDCGLKYNQLRCLIKLGCTVTVVPFDHPIEKETDYDGLFISNGPGDPQMCTELINRLSEILARPNAKPVFGICLGHQLLSKAIGAATYKLRYGNRGHNQPCTHTDTGRCFITSQNHGYATDAKTLPEDWIELFINENDKTNEGICHKTRPFFSVQFHPEQCAGPTDMNLLIDIFVQAMQKAKDNTTFILRDMITSKLQYTCTYSIPEQRKILILGSGGLTIGQAGEFDYSGAQAIKALKERGIRTVLINPNVATVQTSKGFADQTYFLPVTKEYVTDVIKKERPSGILCTFGGQTALNVAVDLYKEGIFAQYHVEVLGTPIDTIIITEDRELFNAEIEKIGAKVAPSKAATTIEEAIAAGDEIGYPVLVRAAFALGGLGSGFANNKTELHSLAQKAFAHSNQVLIDKSLWGYKELEYEVVRDAYDNCITVCNMENVDPVGIHTGESVVVAPSQTLNDREYNELRDTALKVIRHLGVIGECNIQYALHPTRLEYYIIEVNARLSRSSALASKATGYPLAYIAAKLALGDRLSELRNTVTGETTACFEPSLDYCVVKIPRWDLSKFARVSTKIGSSMKSVGEVMGIGRNFEEAFQKALRMVNDHYEGFTPFIFGRETTKEDFTDPTDKRMVAIARALFFGEFTLEEIHTYTCIDRWFLYRMKNVIDLYKRIQKVTGDVPRDLLLEAKKCGFSDAQIARTIKNASDVIRNLRKRYGITPVVKQIDTVAAEWPATTNYLYLTYNGTHHDVEATGKNSVAVLGSGVYRIGSSVEFDACCVGCVRELKKLEYSTIMINCNPETVSTDYDICDKLYFEEISLESVGAIYEFERPLGVILGFGGQAPNNIAMTLARSKFDVPIKIFGTSPEKIDNAEDRFKFSRSLDEFKGAIKQPRWKQASNVEEAEAFCQEVGYPCLIRPSYVLSGAAMNVAHNHEDLKNFLSQAVVVAKDHPVVVSKFIGGAKEIDVDAVAQKGRVIVMAVCEHIENAGIHSGDATLVCPPFDLTERTIEQVRLITARIAEKLEVNGPFNMQLIAKDDELYVIECNLRASRSFPFVSKTLDFDFIAAATCVMMDKLVKAPDDVMFGRRVAKSDRRFGVKVPQFSFSRLAGADVIQGVEMVSTGEVACYGKDHLEAYLKGLLATGFVLPKKNVFLSFGGVTTKSEMLESVEILSALGFDLFASKGTADYYNSKNINVKTVDWPFEEGGNDVGTSSSAKTAANAKTIGDYVENKDIDLVINLPIKGSGAYRVSAYRTQGYKTRRMAVDNGIPLLTDIKCTKLFVKALEQTRQQGHTYPAFNSQFDAVSSQQLKRLPGLIDIHVHMREPGGEHKETWTTGSRAAVAGGVTVILAMPNTNPPLVDEAAFDLVESKAAAQSIADYALFIGATPNNVSVAKGLANKVAGMKMYLNETFATLQLPNTADWLAHFQSFPRNRPIVCHAEKQTLAAVLAIAQLADRHVHICHISTAEEIGLIRQAKDKGWKVTCEVCPHHLIFADADLEAGWKEVRPRLASKKDAEALWDNLDYIDCFATDHAPHTPEEKQKGTPGYPGIEYMLPLLLTKVKEKKLSMKQLIDRLYNNPRRIFNLPEQPDTYIEIALDEEWTIPEDGGQSKAGWTPFAGMKVTGRVRNVIIRGEEVYIDGNFIAEPGFGQNIRLAKSAEAKLLHDEPSFDSDVAATDKQRTPSGDSGTVAHDFSPSRALARSASPERNPLYRKHILNVESFTKDMVYLVLGEAGNLRRLSAERRDAICTKLAGYAMGSIFYEPSSRTKCSFGFAMKRLGGAVEELDVATSSVKKGESFEDTIATIDGYADVIVLRHPEAGAAERAAAVARNPIINAGDGTGQHPTQALLDLYTIRAELSTINNLTIALVGDLKNGRTVHSLAKILCLYRGITFHYVSPTEDLGMPQEIIDYVNEHSDGNFVQKKFTNMEEGIRGVDVIYMTRIQKERFASAADYERVKGKFVLTPRLLNEARDELHEDYNVLGRTVNLPIVMHPMPRVDEISPEVDADMRAAYFRQSENGVYVRMALLKMVLGVE</sequence>
<dbReference type="GO" id="GO:0004151">
    <property type="term" value="F:dihydroorotase activity"/>
    <property type="evidence" value="ECO:0007669"/>
    <property type="project" value="UniProtKB-EC"/>
</dbReference>
<dbReference type="CDD" id="cd01423">
    <property type="entry name" value="MGS_CPS_I_III"/>
    <property type="match status" value="1"/>
</dbReference>
<evidence type="ECO:0000256" key="33">
    <source>
        <dbReference type="ARBA" id="ARBA00048492"/>
    </source>
</evidence>
<evidence type="ECO:0000256" key="40">
    <source>
        <dbReference type="PROSITE-ProRule" id="PRU00409"/>
    </source>
</evidence>
<dbReference type="NCBIfam" id="TIGR01369">
    <property type="entry name" value="CPSaseII_lrg"/>
    <property type="match status" value="1"/>
</dbReference>
<protein>
    <recommendedName>
        <fullName evidence="39">Carbamoyl phosphate synthase arginine-specific large chain</fullName>
        <ecNumber evidence="11">2.1.3.2</ecNumber>
        <ecNumber evidence="10">3.5.1.2</ecNumber>
        <ecNumber evidence="9">3.5.2.3</ecNumber>
        <ecNumber evidence="31">6.3.4.16</ecNumber>
        <ecNumber evidence="8">6.3.5.5</ecNumber>
    </recommendedName>
    <alternativeName>
        <fullName evidence="38">Carbamoyl phosphate synthase pyrimidine-specific large chain</fullName>
    </alternativeName>
</protein>
<dbReference type="GO" id="GO:0004087">
    <property type="term" value="F:carbamoyl-phosphate synthase (ammonia) activity"/>
    <property type="evidence" value="ECO:0007669"/>
    <property type="project" value="UniProtKB-EC"/>
</dbReference>
<comment type="similarity">
    <text evidence="29">In the N-terminal section; belongs to the CarA family.</text>
</comment>
<dbReference type="FunFam" id="3.40.50.1380:FF:000005">
    <property type="entry name" value="CAD protein-like isoform X1"/>
    <property type="match status" value="1"/>
</dbReference>
<evidence type="ECO:0000256" key="37">
    <source>
        <dbReference type="ARBA" id="ARBA00060037"/>
    </source>
</evidence>
<dbReference type="Pfam" id="PF02786">
    <property type="entry name" value="CPSase_L_D2"/>
    <property type="match status" value="2"/>
</dbReference>
<dbReference type="InterPro" id="IPR036897">
    <property type="entry name" value="CarbamoylP_synth_lsu_oligo_sf"/>
</dbReference>
<dbReference type="Gene3D" id="3.40.50.1370">
    <property type="entry name" value="Aspartate/ornithine carbamoyltransferase"/>
    <property type="match status" value="2"/>
</dbReference>
<dbReference type="CDD" id="cd01744">
    <property type="entry name" value="GATase1_CPSase"/>
    <property type="match status" value="1"/>
</dbReference>
<dbReference type="NCBIfam" id="NF009475">
    <property type="entry name" value="PRK12838.1"/>
    <property type="match status" value="1"/>
</dbReference>
<feature type="domain" description="ATP-grasp" evidence="42">
    <location>
        <begin position="527"/>
        <end position="719"/>
    </location>
</feature>
<dbReference type="EC" id="2.1.3.2" evidence="11"/>
<keyword evidence="13" id="KW-0436">Ligase</keyword>
<evidence type="ECO:0000256" key="39">
    <source>
        <dbReference type="ARBA" id="ARBA00074189"/>
    </source>
</evidence>
<keyword evidence="26" id="KW-0511">Multifunctional enzyme</keyword>
<evidence type="ECO:0000256" key="14">
    <source>
        <dbReference type="ARBA" id="ARBA00022605"/>
    </source>
</evidence>
<evidence type="ECO:0000256" key="31">
    <source>
        <dbReference type="ARBA" id="ARBA00044063"/>
    </source>
</evidence>
<keyword evidence="14" id="KW-0028">Amino-acid biosynthesis</keyword>
<dbReference type="FunFam" id="1.10.1030.10:FF:000002">
    <property type="entry name" value="Carbamoyl-phosphate synthase large chain"/>
    <property type="match status" value="1"/>
</dbReference>
<dbReference type="GO" id="GO:0044205">
    <property type="term" value="P:'de novo' UMP biosynthetic process"/>
    <property type="evidence" value="ECO:0007669"/>
    <property type="project" value="UniProtKB-UniPathway"/>
</dbReference>
<reference evidence="44" key="1">
    <citation type="journal article" date="2013" name="Genetics">
        <title>The draft genome and transcriptome of Panagrellus redivivus are shaped by the harsh demands of a free-living lifestyle.</title>
        <authorList>
            <person name="Srinivasan J."/>
            <person name="Dillman A.R."/>
            <person name="Macchietto M.G."/>
            <person name="Heikkinen L."/>
            <person name="Lakso M."/>
            <person name="Fracchia K.M."/>
            <person name="Antoshechkin I."/>
            <person name="Mortazavi A."/>
            <person name="Wong G."/>
            <person name="Sternberg P.W."/>
        </authorList>
    </citation>
    <scope>NUCLEOTIDE SEQUENCE [LARGE SCALE GENOMIC DNA]</scope>
    <source>
        <strain evidence="44">MT8872</strain>
    </source>
</reference>
<evidence type="ECO:0000256" key="19">
    <source>
        <dbReference type="ARBA" id="ARBA00022801"/>
    </source>
</evidence>
<dbReference type="InterPro" id="IPR002195">
    <property type="entry name" value="Dihydroorotase_CS"/>
</dbReference>
<dbReference type="InterPro" id="IPR002082">
    <property type="entry name" value="Asp_carbamoyltransf"/>
</dbReference>
<evidence type="ECO:0000256" key="27">
    <source>
        <dbReference type="ARBA" id="ARBA00043968"/>
    </source>
</evidence>
<dbReference type="FunFam" id="3.30.470.20:FF:000001">
    <property type="entry name" value="Carbamoyl-phosphate synthase large chain"/>
    <property type="match status" value="1"/>
</dbReference>
<keyword evidence="23" id="KW-0315">Glutamine amidotransferase</keyword>
<dbReference type="GO" id="GO:0005951">
    <property type="term" value="C:carbamoyl-phosphate synthase complex"/>
    <property type="evidence" value="ECO:0007669"/>
    <property type="project" value="TreeGrafter"/>
</dbReference>
<evidence type="ECO:0000313" key="45">
    <source>
        <dbReference type="WBParaSite" id="Pan_g8458.t1"/>
    </source>
</evidence>
<evidence type="ECO:0000256" key="13">
    <source>
        <dbReference type="ARBA" id="ARBA00022598"/>
    </source>
</evidence>
<dbReference type="FunFam" id="3.40.50.880:FF:000006">
    <property type="entry name" value="Carbamoyl-phosphate synthase 1, mitochondrial"/>
    <property type="match status" value="1"/>
</dbReference>
<dbReference type="Gene3D" id="3.50.30.20">
    <property type="entry name" value="Carbamoyl-phosphate synthase small subunit, N-terminal domain"/>
    <property type="match status" value="1"/>
</dbReference>
<keyword evidence="15" id="KW-0808">Transferase</keyword>
<comment type="similarity">
    <text evidence="28">In the C-terminal section; belongs to the aspartate/ornithine carbamoyltransferase superfamily. ATCase family.</text>
</comment>
<dbReference type="Gene3D" id="3.40.50.1380">
    <property type="entry name" value="Methylglyoxal synthase-like domain"/>
    <property type="match status" value="1"/>
</dbReference>
<dbReference type="Pfam" id="PF02729">
    <property type="entry name" value="OTCace_N"/>
    <property type="match status" value="1"/>
</dbReference>
<comment type="similarity">
    <text evidence="7">Belongs to the CarB family.</text>
</comment>
<dbReference type="GO" id="GO:0004070">
    <property type="term" value="F:aspartate carbamoyltransferase activity"/>
    <property type="evidence" value="ECO:0007669"/>
    <property type="project" value="UniProtKB-EC"/>
</dbReference>
<dbReference type="GO" id="GO:0004359">
    <property type="term" value="F:glutaminase activity"/>
    <property type="evidence" value="ECO:0007669"/>
    <property type="project" value="UniProtKB-EC"/>
</dbReference>
<keyword evidence="21 40" id="KW-0067">ATP-binding</keyword>
<evidence type="ECO:0000256" key="16">
    <source>
        <dbReference type="ARBA" id="ARBA00022723"/>
    </source>
</evidence>
<evidence type="ECO:0000256" key="26">
    <source>
        <dbReference type="ARBA" id="ARBA00023268"/>
    </source>
</evidence>
<accession>A0A7E5A1Q8</accession>
<dbReference type="PRINTS" id="PR00101">
    <property type="entry name" value="ATCASE"/>
</dbReference>
<dbReference type="Pfam" id="PF02142">
    <property type="entry name" value="MGS"/>
    <property type="match status" value="1"/>
</dbReference>
<dbReference type="InterPro" id="IPR017926">
    <property type="entry name" value="GATASE"/>
</dbReference>
<comment type="similarity">
    <text evidence="30">In the 2nd section; belongs to the CarB family.</text>
</comment>
<dbReference type="InterPro" id="IPR006131">
    <property type="entry name" value="Asp_carbamoyltransf_Asp/Orn-bd"/>
</dbReference>
<dbReference type="SUPFAM" id="SSF56059">
    <property type="entry name" value="Glutathione synthetase ATP-binding domain-like"/>
    <property type="match status" value="2"/>
</dbReference>
<evidence type="ECO:0000256" key="35">
    <source>
        <dbReference type="ARBA" id="ARBA00048859"/>
    </source>
</evidence>
<evidence type="ECO:0000256" key="34">
    <source>
        <dbReference type="ARBA" id="ARBA00048816"/>
    </source>
</evidence>
<dbReference type="InterPro" id="IPR016185">
    <property type="entry name" value="PreATP-grasp_dom_sf"/>
</dbReference>
<evidence type="ECO:0000256" key="25">
    <source>
        <dbReference type="ARBA" id="ARBA00023211"/>
    </source>
</evidence>
<dbReference type="InterPro" id="IPR006275">
    <property type="entry name" value="CPSase_lsu"/>
</dbReference>
<dbReference type="SUPFAM" id="SSF51556">
    <property type="entry name" value="Metallo-dependent hydrolases"/>
    <property type="match status" value="1"/>
</dbReference>
<proteinExistence type="inferred from homology"/>
<dbReference type="Pfam" id="PF00988">
    <property type="entry name" value="CPSase_sm_chain"/>
    <property type="match status" value="1"/>
</dbReference>
<dbReference type="PROSITE" id="PS00866">
    <property type="entry name" value="CPSASE_1"/>
    <property type="match status" value="2"/>
</dbReference>
<comment type="pathway">
    <text evidence="5">Pyrimidine metabolism; UMP biosynthesis via de novo pathway; (S)-dihydroorotate from bicarbonate: step 3/3.</text>
</comment>
<evidence type="ECO:0000256" key="7">
    <source>
        <dbReference type="ARBA" id="ARBA00009799"/>
    </source>
</evidence>
<dbReference type="PROSITE" id="PS51855">
    <property type="entry name" value="MGS"/>
    <property type="match status" value="1"/>
</dbReference>
<evidence type="ECO:0000256" key="4">
    <source>
        <dbReference type="ARBA" id="ARBA00004852"/>
    </source>
</evidence>